<evidence type="ECO:0000313" key="1">
    <source>
        <dbReference type="EMBL" id="GFY43205.1"/>
    </source>
</evidence>
<reference evidence="1" key="1">
    <citation type="submission" date="2020-08" db="EMBL/GenBank/DDBJ databases">
        <title>Multicomponent nature underlies the extraordinary mechanical properties of spider dragline silk.</title>
        <authorList>
            <person name="Kono N."/>
            <person name="Nakamura H."/>
            <person name="Mori M."/>
            <person name="Yoshida Y."/>
            <person name="Ohtoshi R."/>
            <person name="Malay A.D."/>
            <person name="Moran D.A.P."/>
            <person name="Tomita M."/>
            <person name="Numata K."/>
            <person name="Arakawa K."/>
        </authorList>
    </citation>
    <scope>NUCLEOTIDE SEQUENCE</scope>
</reference>
<gene>
    <name evidence="1" type="ORF">TNIN_391351</name>
</gene>
<dbReference type="AlphaFoldDB" id="A0A8X6WXT7"/>
<comment type="caution">
    <text evidence="1">The sequence shown here is derived from an EMBL/GenBank/DDBJ whole genome shotgun (WGS) entry which is preliminary data.</text>
</comment>
<keyword evidence="2" id="KW-1185">Reference proteome</keyword>
<organism evidence="1 2">
    <name type="scientific">Trichonephila inaurata madagascariensis</name>
    <dbReference type="NCBI Taxonomy" id="2747483"/>
    <lineage>
        <taxon>Eukaryota</taxon>
        <taxon>Metazoa</taxon>
        <taxon>Ecdysozoa</taxon>
        <taxon>Arthropoda</taxon>
        <taxon>Chelicerata</taxon>
        <taxon>Arachnida</taxon>
        <taxon>Araneae</taxon>
        <taxon>Araneomorphae</taxon>
        <taxon>Entelegynae</taxon>
        <taxon>Araneoidea</taxon>
        <taxon>Nephilidae</taxon>
        <taxon>Trichonephila</taxon>
        <taxon>Trichonephila inaurata</taxon>
    </lineage>
</organism>
<protein>
    <submittedName>
        <fullName evidence="1">Uncharacterized protein</fullName>
    </submittedName>
</protein>
<proteinExistence type="predicted"/>
<accession>A0A8X6WXT7</accession>
<evidence type="ECO:0000313" key="2">
    <source>
        <dbReference type="Proteomes" id="UP000886998"/>
    </source>
</evidence>
<dbReference type="EMBL" id="BMAV01003540">
    <property type="protein sequence ID" value="GFY43205.1"/>
    <property type="molecule type" value="Genomic_DNA"/>
</dbReference>
<sequence length="139" mass="16070">MNQHGVKYGKKKNKDFDIDAVMYDADENEENDVETVNNGDEKYSPLRKIKQLVKQRNDVMMSLKFHKYTYCLDDSSRQDCSEDPDGSFENTLCSAFADNKNSFKEIQLFRFCFDASAPKLFETEEGCKIFVRDGGKSRS</sequence>
<name>A0A8X6WXT7_9ARAC</name>
<dbReference type="Proteomes" id="UP000886998">
    <property type="component" value="Unassembled WGS sequence"/>
</dbReference>